<dbReference type="PANTHER" id="PTHR12526">
    <property type="entry name" value="GLYCOSYLTRANSFERASE"/>
    <property type="match status" value="1"/>
</dbReference>
<protein>
    <submittedName>
        <fullName evidence="1">Glycosyltransferase family 4 protein</fullName>
    </submittedName>
</protein>
<organism evidence="1 2">
    <name type="scientific">Allomesorhizobium camelthorni</name>
    <dbReference type="NCBI Taxonomy" id="475069"/>
    <lineage>
        <taxon>Bacteria</taxon>
        <taxon>Pseudomonadati</taxon>
        <taxon>Pseudomonadota</taxon>
        <taxon>Alphaproteobacteria</taxon>
        <taxon>Hyphomicrobiales</taxon>
        <taxon>Phyllobacteriaceae</taxon>
        <taxon>Allomesorhizobium</taxon>
    </lineage>
</organism>
<evidence type="ECO:0000313" key="1">
    <source>
        <dbReference type="EMBL" id="NGO53171.1"/>
    </source>
</evidence>
<dbReference type="Gene3D" id="3.40.50.2000">
    <property type="entry name" value="Glycogen Phosphorylase B"/>
    <property type="match status" value="1"/>
</dbReference>
<dbReference type="RefSeq" id="WP_165030263.1">
    <property type="nucleotide sequence ID" value="NZ_JAAKZF010000027.1"/>
</dbReference>
<accession>A0A6G4WEJ1</accession>
<dbReference type="PANTHER" id="PTHR12526:SF638">
    <property type="entry name" value="SPORE COAT PROTEIN SA"/>
    <property type="match status" value="1"/>
</dbReference>
<dbReference type="Proteomes" id="UP001642900">
    <property type="component" value="Unassembled WGS sequence"/>
</dbReference>
<dbReference type="Pfam" id="PF13692">
    <property type="entry name" value="Glyco_trans_1_4"/>
    <property type="match status" value="1"/>
</dbReference>
<proteinExistence type="predicted"/>
<name>A0A6G4WEJ1_9HYPH</name>
<keyword evidence="2" id="KW-1185">Reference proteome</keyword>
<dbReference type="GO" id="GO:0016757">
    <property type="term" value="F:glycosyltransferase activity"/>
    <property type="evidence" value="ECO:0007669"/>
    <property type="project" value="TreeGrafter"/>
</dbReference>
<gene>
    <name evidence="1" type="ORF">G6N73_18700</name>
</gene>
<dbReference type="EMBL" id="JAAKZF010000027">
    <property type="protein sequence ID" value="NGO53171.1"/>
    <property type="molecule type" value="Genomic_DNA"/>
</dbReference>
<comment type="caution">
    <text evidence="1">The sequence shown here is derived from an EMBL/GenBank/DDBJ whole genome shotgun (WGS) entry which is preliminary data.</text>
</comment>
<dbReference type="SUPFAM" id="SSF53756">
    <property type="entry name" value="UDP-Glycosyltransferase/glycogen phosphorylase"/>
    <property type="match status" value="1"/>
</dbReference>
<sequence length="165" mass="18211">MVRARYLLKQDFPGARFQILGPFDPSPLVITKAELDAWVEEGVVEYLGETRNVAPFLEASTVFVLPSYYREGIPRSALEAMAAGRPIVTTDAPGCRETVIDGENGFRVAPRNVEALAKAMRAFLEDETLAVRMGARSRKLAEERFDVHLVNQTLLGALGLQSAFK</sequence>
<reference evidence="1 2" key="1">
    <citation type="submission" date="2020-02" db="EMBL/GenBank/DDBJ databases">
        <title>Genome sequence of strain CCNWXJ40-4.</title>
        <authorList>
            <person name="Gao J."/>
            <person name="Sun J."/>
        </authorList>
    </citation>
    <scope>NUCLEOTIDE SEQUENCE [LARGE SCALE GENOMIC DNA]</scope>
    <source>
        <strain evidence="1 2">CCNWXJ 40-4</strain>
    </source>
</reference>
<dbReference type="AlphaFoldDB" id="A0A6G4WEJ1"/>
<evidence type="ECO:0000313" key="2">
    <source>
        <dbReference type="Proteomes" id="UP001642900"/>
    </source>
</evidence>